<gene>
    <name evidence="1" type="ORF">LTR97_012108</name>
</gene>
<name>A0AAN7VXY5_9PEZI</name>
<protein>
    <submittedName>
        <fullName evidence="1">Uncharacterized protein</fullName>
    </submittedName>
</protein>
<evidence type="ECO:0000313" key="1">
    <source>
        <dbReference type="EMBL" id="KAK5690555.1"/>
    </source>
</evidence>
<sequence length="354" mass="39411">MPPNFAEHEKLAAPFKIGSKGPDHYGESYRVWPFEQRRLAELQRLGCHDPEKHEWESPTAAQEMADMAQELRDYAGAVPYNSPLPGHMGYLRRISKHVKACPVSYNAQLYQHELHRHSEEERLITALRSHKLPDELLLRILAELATSVLPELSLTAAQHLPNTARNLLGPTVPADLLRLMETAILESIPICLRTSCDSQNPIARIPDFALPFTHKIRTLVLRTAIMPGPGAVTHKGVDHLITALPSLGEQLPYLHELRVAVRVDGHFRLRKEALAAPYDGTLSHRGMLENLARAMQGARVGKRMVLQVHFSCEGLCKGTKVVVIDERTPAEILEDATVVTGPERGKLGKVTAWG</sequence>
<comment type="caution">
    <text evidence="1">The sequence shown here is derived from an EMBL/GenBank/DDBJ whole genome shotgun (WGS) entry which is preliminary data.</text>
</comment>
<dbReference type="AlphaFoldDB" id="A0AAN7VXY5"/>
<reference evidence="1" key="1">
    <citation type="submission" date="2023-08" db="EMBL/GenBank/DDBJ databases">
        <title>Black Yeasts Isolated from many extreme environments.</title>
        <authorList>
            <person name="Coleine C."/>
            <person name="Stajich J.E."/>
            <person name="Selbmann L."/>
        </authorList>
    </citation>
    <scope>NUCLEOTIDE SEQUENCE</scope>
    <source>
        <strain evidence="1">CCFEE 5810</strain>
    </source>
</reference>
<evidence type="ECO:0000313" key="2">
    <source>
        <dbReference type="Proteomes" id="UP001310594"/>
    </source>
</evidence>
<organism evidence="1 2">
    <name type="scientific">Elasticomyces elasticus</name>
    <dbReference type="NCBI Taxonomy" id="574655"/>
    <lineage>
        <taxon>Eukaryota</taxon>
        <taxon>Fungi</taxon>
        <taxon>Dikarya</taxon>
        <taxon>Ascomycota</taxon>
        <taxon>Pezizomycotina</taxon>
        <taxon>Dothideomycetes</taxon>
        <taxon>Dothideomycetidae</taxon>
        <taxon>Mycosphaerellales</taxon>
        <taxon>Teratosphaeriaceae</taxon>
        <taxon>Elasticomyces</taxon>
    </lineage>
</organism>
<proteinExistence type="predicted"/>
<accession>A0AAN7VXY5</accession>
<dbReference type="Proteomes" id="UP001310594">
    <property type="component" value="Unassembled WGS sequence"/>
</dbReference>
<dbReference type="EMBL" id="JAVRQU010000024">
    <property type="protein sequence ID" value="KAK5690555.1"/>
    <property type="molecule type" value="Genomic_DNA"/>
</dbReference>